<gene>
    <name evidence="1" type="ORF">CALVIDRAFT_229781</name>
</gene>
<evidence type="ECO:0000313" key="2">
    <source>
        <dbReference type="Proteomes" id="UP000076738"/>
    </source>
</evidence>
<accession>A0A167JW56</accession>
<protein>
    <submittedName>
        <fullName evidence="1">Uncharacterized protein</fullName>
    </submittedName>
</protein>
<sequence>MPYRVDRPAALDRKQERRTHALLQFSCSRKMCQSDSTVGETLYARFPGRMPTAARVEDQQQESRPARRCVPWRERCWPPASSISQAAPVYAVYRLFGRCTFPVRMTVGRPSRKSVAIAYRVHRRQFRTISTKRHRFRIGLRMMSLSACSPWFQQSRITGTIAARCVVRAERRSVPPFVAYRVSSRPSNPCTICSTVTARDDSAHRNVSLARMALAEYILWAPQMRDPSRRAARRYARRCAQRSAFLARTRRIARRA</sequence>
<organism evidence="1 2">
    <name type="scientific">Calocera viscosa (strain TUFC12733)</name>
    <dbReference type="NCBI Taxonomy" id="1330018"/>
    <lineage>
        <taxon>Eukaryota</taxon>
        <taxon>Fungi</taxon>
        <taxon>Dikarya</taxon>
        <taxon>Basidiomycota</taxon>
        <taxon>Agaricomycotina</taxon>
        <taxon>Dacrymycetes</taxon>
        <taxon>Dacrymycetales</taxon>
        <taxon>Dacrymycetaceae</taxon>
        <taxon>Calocera</taxon>
    </lineage>
</organism>
<dbReference type="AlphaFoldDB" id="A0A167JW56"/>
<name>A0A167JW56_CALVF</name>
<evidence type="ECO:0000313" key="1">
    <source>
        <dbReference type="EMBL" id="KZO93981.1"/>
    </source>
</evidence>
<keyword evidence="2" id="KW-1185">Reference proteome</keyword>
<proteinExistence type="predicted"/>
<dbReference type="EMBL" id="KV417297">
    <property type="protein sequence ID" value="KZO93981.1"/>
    <property type="molecule type" value="Genomic_DNA"/>
</dbReference>
<dbReference type="Proteomes" id="UP000076738">
    <property type="component" value="Unassembled WGS sequence"/>
</dbReference>
<reference evidence="1 2" key="1">
    <citation type="journal article" date="2016" name="Mol. Biol. Evol.">
        <title>Comparative Genomics of Early-Diverging Mushroom-Forming Fungi Provides Insights into the Origins of Lignocellulose Decay Capabilities.</title>
        <authorList>
            <person name="Nagy L.G."/>
            <person name="Riley R."/>
            <person name="Tritt A."/>
            <person name="Adam C."/>
            <person name="Daum C."/>
            <person name="Floudas D."/>
            <person name="Sun H."/>
            <person name="Yadav J.S."/>
            <person name="Pangilinan J."/>
            <person name="Larsson K.H."/>
            <person name="Matsuura K."/>
            <person name="Barry K."/>
            <person name="Labutti K."/>
            <person name="Kuo R."/>
            <person name="Ohm R.A."/>
            <person name="Bhattacharya S.S."/>
            <person name="Shirouzu T."/>
            <person name="Yoshinaga Y."/>
            <person name="Martin F.M."/>
            <person name="Grigoriev I.V."/>
            <person name="Hibbett D.S."/>
        </authorList>
    </citation>
    <scope>NUCLEOTIDE SEQUENCE [LARGE SCALE GENOMIC DNA]</scope>
    <source>
        <strain evidence="1 2">TUFC12733</strain>
    </source>
</reference>